<gene>
    <name evidence="1" type="ORF">BGK67_30140</name>
</gene>
<dbReference type="AlphaFoldDB" id="A0A1E5PZP1"/>
<dbReference type="RefSeq" id="WP_069923208.1">
    <property type="nucleotide sequence ID" value="NZ_MEHK01000001.1"/>
</dbReference>
<accession>A0A1E5PZP1</accession>
<dbReference type="STRING" id="36818.BGK67_30140"/>
<name>A0A1E5PZP1_9ACTN</name>
<comment type="caution">
    <text evidence="1">The sequence shown here is derived from an EMBL/GenBank/DDBJ whole genome shotgun (WGS) entry which is preliminary data.</text>
</comment>
<reference evidence="1 2" key="1">
    <citation type="submission" date="2016-08" db="EMBL/GenBank/DDBJ databases">
        <title>The complete genome of Streptomyces subrutilus 10-1-1.</title>
        <authorList>
            <person name="Chen X."/>
        </authorList>
    </citation>
    <scope>NUCLEOTIDE SEQUENCE [LARGE SCALE GENOMIC DNA]</scope>
    <source>
        <strain evidence="1 2">10-1-1</strain>
    </source>
</reference>
<dbReference type="Proteomes" id="UP000095705">
    <property type="component" value="Unassembled WGS sequence"/>
</dbReference>
<evidence type="ECO:0008006" key="3">
    <source>
        <dbReference type="Google" id="ProtNLM"/>
    </source>
</evidence>
<keyword evidence="2" id="KW-1185">Reference proteome</keyword>
<evidence type="ECO:0000313" key="1">
    <source>
        <dbReference type="EMBL" id="OEJ35019.1"/>
    </source>
</evidence>
<proteinExistence type="predicted"/>
<protein>
    <recommendedName>
        <fullName evidence="3">DUF4267 domain-containing protein</fullName>
    </recommendedName>
</protein>
<sequence length="143" mass="14456">MRTAEARALGVATLASGAAVAWRPGLLARPCGLSEQGSSALLIRALGVRDAVIGAAMVTVPAGVALRTAVLCRVAVDAADALLFGTFLARRSERAMAATAALTWAALCGWTLTGGDDRSVAPLVEDAANVAVRAARSATRADL</sequence>
<organism evidence="1 2">
    <name type="scientific">Streptomyces subrutilus</name>
    <dbReference type="NCBI Taxonomy" id="36818"/>
    <lineage>
        <taxon>Bacteria</taxon>
        <taxon>Bacillati</taxon>
        <taxon>Actinomycetota</taxon>
        <taxon>Actinomycetes</taxon>
        <taxon>Kitasatosporales</taxon>
        <taxon>Streptomycetaceae</taxon>
        <taxon>Streptomyces</taxon>
    </lineage>
</organism>
<evidence type="ECO:0000313" key="2">
    <source>
        <dbReference type="Proteomes" id="UP000095705"/>
    </source>
</evidence>
<dbReference type="EMBL" id="MEHK01000001">
    <property type="protein sequence ID" value="OEJ35019.1"/>
    <property type="molecule type" value="Genomic_DNA"/>
</dbReference>